<comment type="caution">
    <text evidence="1">The sequence shown here is derived from an EMBL/GenBank/DDBJ whole genome shotgun (WGS) entry which is preliminary data.</text>
</comment>
<keyword evidence="2" id="KW-1185">Reference proteome</keyword>
<evidence type="ECO:0000313" key="1">
    <source>
        <dbReference type="EMBL" id="GIH86274.1"/>
    </source>
</evidence>
<evidence type="ECO:0008006" key="3">
    <source>
        <dbReference type="Google" id="ProtNLM"/>
    </source>
</evidence>
<dbReference type="AlphaFoldDB" id="A0A8J3S769"/>
<proteinExistence type="predicted"/>
<sequence>MPYQDSAGECMNGESLAPADEYHGLVDVSDLSLRDLDTIDVGAALHRMLGEENAGPVAGFSATV</sequence>
<accession>A0A8J3S769</accession>
<protein>
    <recommendedName>
        <fullName evidence="3">FXSXX-COOH protein</fullName>
    </recommendedName>
</protein>
<dbReference type="Proteomes" id="UP000655044">
    <property type="component" value="Unassembled WGS sequence"/>
</dbReference>
<reference evidence="1" key="1">
    <citation type="submission" date="2021-01" db="EMBL/GenBank/DDBJ databases">
        <title>Whole genome shotgun sequence of Planobispora rosea NBRC 15558.</title>
        <authorList>
            <person name="Komaki H."/>
            <person name="Tamura T."/>
        </authorList>
    </citation>
    <scope>NUCLEOTIDE SEQUENCE</scope>
    <source>
        <strain evidence="1">NBRC 15558</strain>
    </source>
</reference>
<organism evidence="1 2">
    <name type="scientific">Planobispora rosea</name>
    <dbReference type="NCBI Taxonomy" id="35762"/>
    <lineage>
        <taxon>Bacteria</taxon>
        <taxon>Bacillati</taxon>
        <taxon>Actinomycetota</taxon>
        <taxon>Actinomycetes</taxon>
        <taxon>Streptosporangiales</taxon>
        <taxon>Streptosporangiaceae</taxon>
        <taxon>Planobispora</taxon>
    </lineage>
</organism>
<evidence type="ECO:0000313" key="2">
    <source>
        <dbReference type="Proteomes" id="UP000655044"/>
    </source>
</evidence>
<gene>
    <name evidence="1" type="ORF">Pro02_46820</name>
</gene>
<dbReference type="EMBL" id="BOOI01000045">
    <property type="protein sequence ID" value="GIH86274.1"/>
    <property type="molecule type" value="Genomic_DNA"/>
</dbReference>
<name>A0A8J3S769_PLARO</name>